<dbReference type="PANTHER" id="PTHR42736">
    <property type="entry name" value="PROTEIN-GLUTAMINE GAMMA-GLUTAMYLTRANSFERASE"/>
    <property type="match status" value="1"/>
</dbReference>
<comment type="caution">
    <text evidence="5">The sequence shown here is derived from an EMBL/GenBank/DDBJ whole genome shotgun (WGS) entry which is preliminary data.</text>
</comment>
<sequence>MNRLLPREALVDGGLLLVLGFVASFGFRDTFNGWSYLVAAGAGLVLGILLAHLAKALDKPAVLVAVFAVVAFFLFGGAIALHSDGPLAALPLPGTLTELADQSVHGWKDLLTTLAPVDGGPLLTLPYLMGLVAGALGMALAGRVRSPWVPALAPVAYLAAVILLGIQTPTRLRTIGIAFAALVVVWIAVRARRTQRRAVQGSASWRSRGLAALLVAGAAVAAVSVAPVLPGADAHQRVVLRSVVVPPFDVGQYPSPLASFRRFTKEYRAPQGKEDEKLYDRELLRVEGDHLEGALLRFAALDQYDGTVWGAANQAPGTSGAAGSFQRVGEVIRDGGPGREVTAKVTLADAFSELRDVWLPTTGSVTDLEFGGSRAEDLAETFRYNLATDTGVVPQGLVAGDSYTFTAHVPGEEERVTAGLSVASGNLSEDRAGVQFQPVAQRWGGDAGSGLEQVLKIAQHMQSVGRYTDGGAENSAQYPAGHSVNRLSKFSAEGEQIAGDDEQYAAMLNLLATQAGVPARVVVGAKVPADGIVKGKDMRAWLEIRDTGGVWHELPTEAFMSRERPPEDQPPTQQELTSGEIIPPPVPVRPPAGGGDPLATDDNRHGNQEHEGGFTLPGWLVAVLVYGGIPVLLAGAVVGGIVGAKAWRRNRRRTRGAPAVRLTAAWREVLDAARDLGHGVSARRTRREQAVQIGLPAVADLARSADRHVFGRTDPTDEAAASYWNQVDQLRSELLSGLGRWQRVRARVSLASFRRLPRPDAQEATA</sequence>
<evidence type="ECO:0000256" key="2">
    <source>
        <dbReference type="SAM" id="Phobius"/>
    </source>
</evidence>
<evidence type="ECO:0000256" key="1">
    <source>
        <dbReference type="SAM" id="MobiDB-lite"/>
    </source>
</evidence>
<dbReference type="InterPro" id="IPR002931">
    <property type="entry name" value="Transglutaminase-like"/>
</dbReference>
<protein>
    <recommendedName>
        <fullName evidence="7">Transglutaminase domain-containing protein</fullName>
    </recommendedName>
</protein>
<dbReference type="Pfam" id="PF01841">
    <property type="entry name" value="Transglut_core"/>
    <property type="match status" value="1"/>
</dbReference>
<feature type="transmembrane region" description="Helical" evidence="2">
    <location>
        <begin position="122"/>
        <end position="141"/>
    </location>
</feature>
<name>A0A852RJX3_9ACTN</name>
<dbReference type="InterPro" id="IPR021878">
    <property type="entry name" value="TgpA_N"/>
</dbReference>
<feature type="domain" description="Protein-glutamine gamma-glutamyltransferase TgpA N-terminal" evidence="4">
    <location>
        <begin position="20"/>
        <end position="409"/>
    </location>
</feature>
<dbReference type="AlphaFoldDB" id="A0A852RJX3"/>
<dbReference type="RefSeq" id="WP_179729786.1">
    <property type="nucleotide sequence ID" value="NZ_BAABEF010000001.1"/>
</dbReference>
<feature type="transmembrane region" description="Helical" evidence="2">
    <location>
        <begin position="619"/>
        <end position="644"/>
    </location>
</feature>
<gene>
    <name evidence="5" type="ORF">BJ958_005337</name>
</gene>
<organism evidence="5 6">
    <name type="scientific">Nocardioides kongjuensis</name>
    <dbReference type="NCBI Taxonomy" id="349522"/>
    <lineage>
        <taxon>Bacteria</taxon>
        <taxon>Bacillati</taxon>
        <taxon>Actinomycetota</taxon>
        <taxon>Actinomycetes</taxon>
        <taxon>Propionibacteriales</taxon>
        <taxon>Nocardioidaceae</taxon>
        <taxon>Nocardioides</taxon>
    </lineage>
</organism>
<evidence type="ECO:0000259" key="4">
    <source>
        <dbReference type="Pfam" id="PF11992"/>
    </source>
</evidence>
<dbReference type="InterPro" id="IPR052901">
    <property type="entry name" value="Bact_TGase-like"/>
</dbReference>
<dbReference type="EMBL" id="JACCBF010000001">
    <property type="protein sequence ID" value="NYD33791.1"/>
    <property type="molecule type" value="Genomic_DNA"/>
</dbReference>
<evidence type="ECO:0008006" key="7">
    <source>
        <dbReference type="Google" id="ProtNLM"/>
    </source>
</evidence>
<feature type="transmembrane region" description="Helical" evidence="2">
    <location>
        <begin position="61"/>
        <end position="81"/>
    </location>
</feature>
<accession>A0A852RJX3</accession>
<evidence type="ECO:0000259" key="3">
    <source>
        <dbReference type="Pfam" id="PF01841"/>
    </source>
</evidence>
<feature type="transmembrane region" description="Helical" evidence="2">
    <location>
        <begin position="172"/>
        <end position="189"/>
    </location>
</feature>
<keyword evidence="2" id="KW-0472">Membrane</keyword>
<proteinExistence type="predicted"/>
<keyword evidence="2" id="KW-1133">Transmembrane helix</keyword>
<keyword evidence="6" id="KW-1185">Reference proteome</keyword>
<dbReference type="Proteomes" id="UP000582231">
    <property type="component" value="Unassembled WGS sequence"/>
</dbReference>
<reference evidence="5 6" key="1">
    <citation type="submission" date="2020-07" db="EMBL/GenBank/DDBJ databases">
        <title>Sequencing the genomes of 1000 actinobacteria strains.</title>
        <authorList>
            <person name="Klenk H.-P."/>
        </authorList>
    </citation>
    <scope>NUCLEOTIDE SEQUENCE [LARGE SCALE GENOMIC DNA]</scope>
    <source>
        <strain evidence="5 6">DSM 19082</strain>
    </source>
</reference>
<keyword evidence="2" id="KW-0812">Transmembrane</keyword>
<feature type="transmembrane region" description="Helical" evidence="2">
    <location>
        <begin position="148"/>
        <end position="166"/>
    </location>
</feature>
<dbReference type="PANTHER" id="PTHR42736:SF1">
    <property type="entry name" value="PROTEIN-GLUTAMINE GAMMA-GLUTAMYLTRANSFERASE"/>
    <property type="match status" value="1"/>
</dbReference>
<dbReference type="Pfam" id="PF11992">
    <property type="entry name" value="TgpA_N"/>
    <property type="match status" value="1"/>
</dbReference>
<evidence type="ECO:0000313" key="5">
    <source>
        <dbReference type="EMBL" id="NYD33791.1"/>
    </source>
</evidence>
<feature type="domain" description="Transglutaminase-like" evidence="3">
    <location>
        <begin position="445"/>
        <end position="552"/>
    </location>
</feature>
<feature type="region of interest" description="Disordered" evidence="1">
    <location>
        <begin position="558"/>
        <end position="604"/>
    </location>
</feature>
<feature type="transmembrane region" description="Helical" evidence="2">
    <location>
        <begin position="9"/>
        <end position="27"/>
    </location>
</feature>
<feature type="transmembrane region" description="Helical" evidence="2">
    <location>
        <begin position="33"/>
        <end position="54"/>
    </location>
</feature>
<evidence type="ECO:0000313" key="6">
    <source>
        <dbReference type="Proteomes" id="UP000582231"/>
    </source>
</evidence>
<feature type="transmembrane region" description="Helical" evidence="2">
    <location>
        <begin position="210"/>
        <end position="229"/>
    </location>
</feature>